<accession>A0A058Z0D1</accession>
<sequence>MPPRKRAISATASTPETTSQEETPTRAAPPAAGRRRSRTTLNDEASQPEDAAEDAAPKRQRADTPAKPPVAKKAAETPEAETSAAAAEAPASRPGISRPGIGIRRPGAGSALSRSTAGTGPKTPLAAGKARGALSRGSTSAKAPAASSKAKAAIASKAKASAGSKSKAAAGGKAKPRKRGRSDEDDPSDDEHADDLSDLDDEEDEESESDEEEDDEDDEDHGLHGARRPAAGGSTSRPGAPSPVKHSVPDIRQSMATTVTAANMRQPNVSCSGLGPDAMELLSSAAFGIRHPKAVETASHPSLPFAATPSGMPFCLVDWVASPVPGTGGGDGGGGGANDRLPGADARGRCTGATSGYFAQHPAALARGAAPGADDGHGEAIDPVAGGPLLLADVLLLDAPRRTAKAMMALLVGTRPVQAAAWVMASIEAGQWLGFEWRHNASAIGHQLQPFTLDSWPDSTGKAVALGESRWARPQLPRVHDPPLLASQPALYLAEPRARADLGPLLTQAGCRVLDAPFGCDFQLILAKKAAANRAAATAGAAPSSSSSPPPPSPPRGAALVSDLPGVRIDWVFDSIIHGRELPIAEYLTSAAPDTKAAPAKAPAAKAAPAAGGGRGRGRAGAASPAASQQQDDHAPALPSAPPPHPLPGPEDRTVSFDEAPLFGAAAAAAGLSI</sequence>
<feature type="compositionally biased region" description="Pro residues" evidence="1">
    <location>
        <begin position="639"/>
        <end position="649"/>
    </location>
</feature>
<gene>
    <name evidence="2" type="ORF">H696_05978</name>
</gene>
<dbReference type="Proteomes" id="UP000030693">
    <property type="component" value="Unassembled WGS sequence"/>
</dbReference>
<dbReference type="RefSeq" id="XP_009498022.1">
    <property type="nucleotide sequence ID" value="XM_009499747.1"/>
</dbReference>
<feature type="compositionally biased region" description="Low complexity" evidence="1">
    <location>
        <begin position="140"/>
        <end position="173"/>
    </location>
</feature>
<protein>
    <recommendedName>
        <fullName evidence="4">BRCT domain-containing protein</fullName>
    </recommendedName>
</protein>
<feature type="compositionally biased region" description="Low complexity" evidence="1">
    <location>
        <begin position="620"/>
        <end position="630"/>
    </location>
</feature>
<feature type="compositionally biased region" description="Low complexity" evidence="1">
    <location>
        <begin position="80"/>
        <end position="111"/>
    </location>
</feature>
<feature type="compositionally biased region" description="Basic and acidic residues" evidence="1">
    <location>
        <begin position="55"/>
        <end position="64"/>
    </location>
</feature>
<organism evidence="2">
    <name type="scientific">Fonticula alba</name>
    <name type="common">Slime mold</name>
    <dbReference type="NCBI Taxonomy" id="691883"/>
    <lineage>
        <taxon>Eukaryota</taxon>
        <taxon>Rotosphaerida</taxon>
        <taxon>Fonticulaceae</taxon>
        <taxon>Fonticula</taxon>
    </lineage>
</organism>
<feature type="compositionally biased region" description="Low complexity" evidence="1">
    <location>
        <begin position="599"/>
        <end position="610"/>
    </location>
</feature>
<dbReference type="GeneID" id="20530703"/>
<feature type="compositionally biased region" description="Acidic residues" evidence="1">
    <location>
        <begin position="183"/>
        <end position="220"/>
    </location>
</feature>
<proteinExistence type="predicted"/>
<evidence type="ECO:0000313" key="3">
    <source>
        <dbReference type="Proteomes" id="UP000030693"/>
    </source>
</evidence>
<dbReference type="AlphaFoldDB" id="A0A058Z0D1"/>
<reference evidence="2" key="1">
    <citation type="submission" date="2013-04" db="EMBL/GenBank/DDBJ databases">
        <title>The Genome Sequence of Fonticula alba ATCC 38817.</title>
        <authorList>
            <consortium name="The Broad Institute Genomics Platform"/>
            <person name="Russ C."/>
            <person name="Cuomo C."/>
            <person name="Burger G."/>
            <person name="Gray M.W."/>
            <person name="Holland P.W.H."/>
            <person name="King N."/>
            <person name="Lang F.B.F."/>
            <person name="Roger A.J."/>
            <person name="Ruiz-Trillo I."/>
            <person name="Brown M."/>
            <person name="Walker B."/>
            <person name="Young S."/>
            <person name="Zeng Q."/>
            <person name="Gargeya S."/>
            <person name="Fitzgerald M."/>
            <person name="Haas B."/>
            <person name="Abouelleil A."/>
            <person name="Allen A.W."/>
            <person name="Alvarado L."/>
            <person name="Arachchi H.M."/>
            <person name="Berlin A.M."/>
            <person name="Chapman S.B."/>
            <person name="Gainer-Dewar J."/>
            <person name="Goldberg J."/>
            <person name="Griggs A."/>
            <person name="Gujja S."/>
            <person name="Hansen M."/>
            <person name="Howarth C."/>
            <person name="Imamovic A."/>
            <person name="Ireland A."/>
            <person name="Larimer J."/>
            <person name="McCowan C."/>
            <person name="Murphy C."/>
            <person name="Pearson M."/>
            <person name="Poon T.W."/>
            <person name="Priest M."/>
            <person name="Roberts A."/>
            <person name="Saif S."/>
            <person name="Shea T."/>
            <person name="Sisk P."/>
            <person name="Sykes S."/>
            <person name="Wortman J."/>
            <person name="Nusbaum C."/>
            <person name="Birren B."/>
        </authorList>
    </citation>
    <scope>NUCLEOTIDE SEQUENCE [LARGE SCALE GENOMIC DNA]</scope>
    <source>
        <strain evidence="2">ATCC 38817</strain>
    </source>
</reference>
<feature type="region of interest" description="Disordered" evidence="1">
    <location>
        <begin position="1"/>
        <end position="250"/>
    </location>
</feature>
<dbReference type="STRING" id="691883.A0A058Z0D1"/>
<evidence type="ECO:0008006" key="4">
    <source>
        <dbReference type="Google" id="ProtNLM"/>
    </source>
</evidence>
<feature type="compositionally biased region" description="Low complexity" evidence="1">
    <location>
        <begin position="9"/>
        <end position="32"/>
    </location>
</feature>
<dbReference type="EMBL" id="KB932216">
    <property type="protein sequence ID" value="KCV67581.1"/>
    <property type="molecule type" value="Genomic_DNA"/>
</dbReference>
<keyword evidence="3" id="KW-1185">Reference proteome</keyword>
<feature type="region of interest" description="Disordered" evidence="1">
    <location>
        <begin position="599"/>
        <end position="658"/>
    </location>
</feature>
<feature type="region of interest" description="Disordered" evidence="1">
    <location>
        <begin position="539"/>
        <end position="561"/>
    </location>
</feature>
<evidence type="ECO:0000313" key="2">
    <source>
        <dbReference type="EMBL" id="KCV67581.1"/>
    </source>
</evidence>
<name>A0A058Z0D1_FONAL</name>
<evidence type="ECO:0000256" key="1">
    <source>
        <dbReference type="SAM" id="MobiDB-lite"/>
    </source>
</evidence>